<evidence type="ECO:0000313" key="2">
    <source>
        <dbReference type="Proteomes" id="UP000242415"/>
    </source>
</evidence>
<protein>
    <submittedName>
        <fullName evidence="1">Uncharacterized protein</fullName>
    </submittedName>
</protein>
<dbReference type="RefSeq" id="WP_091550574.1">
    <property type="nucleotide sequence ID" value="NZ_FNPH01000001.1"/>
</dbReference>
<dbReference type="STRING" id="405436.SAMN05444365_101378"/>
<dbReference type="Proteomes" id="UP000242415">
    <property type="component" value="Unassembled WGS sequence"/>
</dbReference>
<sequence length="254" mass="26451">MTPEQGASAAKPGLLELGGAFSEAPQTLRRARRMGLSGWAFYVAGRGGALGDVPAETVAAALGFIAPEAVADGWDAARQVTPPIEVATTTLDECCRWGAEHLDGFPRVARLVELLRRVVRAADPAGMPLFAAWRALGEPDDAPGAQAAALLHQLREYRGAAHLLAVRASGLTPLEAILAGPEGEAGAVAFGWQPPYPPAGPLIRRRLWAEAVTDRITGSAFAALEPTERAELVGLLNCAVAGLRSAPTPACART</sequence>
<organism evidence="1 2">
    <name type="scientific">Micromonospora pattaloongensis</name>
    <dbReference type="NCBI Taxonomy" id="405436"/>
    <lineage>
        <taxon>Bacteria</taxon>
        <taxon>Bacillati</taxon>
        <taxon>Actinomycetota</taxon>
        <taxon>Actinomycetes</taxon>
        <taxon>Micromonosporales</taxon>
        <taxon>Micromonosporaceae</taxon>
        <taxon>Micromonospora</taxon>
    </lineage>
</organism>
<name>A0A1H3GGN4_9ACTN</name>
<dbReference type="Pfam" id="PF21863">
    <property type="entry name" value="HTH_67"/>
    <property type="match status" value="1"/>
</dbReference>
<reference evidence="2" key="1">
    <citation type="submission" date="2016-10" db="EMBL/GenBank/DDBJ databases">
        <authorList>
            <person name="Varghese N."/>
            <person name="Submissions S."/>
        </authorList>
    </citation>
    <scope>NUCLEOTIDE SEQUENCE [LARGE SCALE GENOMIC DNA]</scope>
    <source>
        <strain evidence="2">DSM 45245</strain>
    </source>
</reference>
<evidence type="ECO:0000313" key="1">
    <source>
        <dbReference type="EMBL" id="SDY01469.1"/>
    </source>
</evidence>
<dbReference type="EMBL" id="FNPH01000001">
    <property type="protein sequence ID" value="SDY01469.1"/>
    <property type="molecule type" value="Genomic_DNA"/>
</dbReference>
<proteinExistence type="predicted"/>
<keyword evidence="2" id="KW-1185">Reference proteome</keyword>
<dbReference type="InterPro" id="IPR054058">
    <property type="entry name" value="HTH_67"/>
</dbReference>
<gene>
    <name evidence="1" type="ORF">SAMN05444365_101378</name>
</gene>
<accession>A0A1H3GGN4</accession>
<dbReference type="AlphaFoldDB" id="A0A1H3GGN4"/>
<dbReference type="NCBIfam" id="NF047719">
    <property type="entry name" value="SCO6745_fam_HTH"/>
    <property type="match status" value="1"/>
</dbReference>
<dbReference type="OrthoDB" id="3820010at2"/>